<dbReference type="FunFam" id="2.10.10.10:FF:000001">
    <property type="entry name" value="Fibronectin 1a isoform 1"/>
    <property type="match status" value="2"/>
</dbReference>
<keyword evidence="9" id="KW-0358">Heparin-binding</keyword>
<feature type="region of interest" description="Disordered" evidence="21">
    <location>
        <begin position="1395"/>
        <end position="1419"/>
    </location>
</feature>
<evidence type="ECO:0000256" key="16">
    <source>
        <dbReference type="ARBA" id="ARBA00035619"/>
    </source>
</evidence>
<dbReference type="FunFam" id="2.60.40.10:FF:000275">
    <property type="entry name" value="fibronectin isoform X1"/>
    <property type="match status" value="1"/>
</dbReference>
<comment type="function">
    <text evidence="16">Secreted by contracting muscle, induces liver autophagy, a degradative pathway for nutrient mobilization and damage removal, and systemic insulin sensitization via hepatic ITGA5:ITGB1 integrin receptor signaling.</text>
</comment>
<feature type="compositionally biased region" description="Low complexity" evidence="21">
    <location>
        <begin position="2037"/>
        <end position="2046"/>
    </location>
</feature>
<evidence type="ECO:0000256" key="17">
    <source>
        <dbReference type="ARBA" id="ARBA00046449"/>
    </source>
</evidence>
<dbReference type="Pfam" id="PF00039">
    <property type="entry name" value="fn1"/>
    <property type="match status" value="11"/>
</dbReference>
<feature type="disulfide bond" evidence="20">
    <location>
        <begin position="363"/>
        <end position="389"/>
    </location>
</feature>
<dbReference type="FunFam" id="2.10.70.10:FF:000020">
    <property type="entry name" value="fibronectin isoform X1"/>
    <property type="match status" value="1"/>
</dbReference>
<evidence type="ECO:0000256" key="5">
    <source>
        <dbReference type="ARBA" id="ARBA00022525"/>
    </source>
</evidence>
<dbReference type="GO" id="GO:0008201">
    <property type="term" value="F:heparin binding"/>
    <property type="evidence" value="ECO:0007669"/>
    <property type="project" value="UniProtKB-KW"/>
</dbReference>
<feature type="domain" description="Fibronectin type-III" evidence="23">
    <location>
        <begin position="816"/>
        <end position="905"/>
    </location>
</feature>
<proteinExistence type="predicted"/>
<feature type="compositionally biased region" description="Basic and acidic residues" evidence="21">
    <location>
        <begin position="1398"/>
        <end position="1410"/>
    </location>
</feature>
<feature type="domain" description="Fibronectin type-II" evidence="25">
    <location>
        <begin position="358"/>
        <end position="406"/>
    </location>
</feature>
<feature type="compositionally biased region" description="Low complexity" evidence="21">
    <location>
        <begin position="2436"/>
        <end position="2449"/>
    </location>
</feature>
<evidence type="ECO:0000256" key="4">
    <source>
        <dbReference type="ARBA" id="ARBA00022499"/>
    </source>
</evidence>
<dbReference type="FunFam" id="2.60.40.10:FF:000336">
    <property type="entry name" value="fibronectin isoform X1"/>
    <property type="match status" value="1"/>
</dbReference>
<dbReference type="FunFam" id="2.10.70.10:FF:000021">
    <property type="entry name" value="fibronectin isoform X1"/>
    <property type="match status" value="1"/>
</dbReference>
<evidence type="ECO:0000256" key="9">
    <source>
        <dbReference type="ARBA" id="ARBA00022674"/>
    </source>
</evidence>
<accession>A0A8C0T611</accession>
<evidence type="ECO:0000256" key="6">
    <source>
        <dbReference type="ARBA" id="ARBA00022530"/>
    </source>
</evidence>
<feature type="domain" description="Fibronectin type-III" evidence="23">
    <location>
        <begin position="1179"/>
        <end position="1269"/>
    </location>
</feature>
<dbReference type="InterPro" id="IPR036116">
    <property type="entry name" value="FN3_sf"/>
</dbReference>
<feature type="disulfide bond" evidence="20">
    <location>
        <begin position="423"/>
        <end position="449"/>
    </location>
</feature>
<dbReference type="CDD" id="cd00063">
    <property type="entry name" value="FN3"/>
    <property type="match status" value="15"/>
</dbReference>
<keyword evidence="5" id="KW-0964">Secreted</keyword>
<dbReference type="GO" id="GO:0008360">
    <property type="term" value="P:regulation of cell shape"/>
    <property type="evidence" value="ECO:0007669"/>
    <property type="project" value="UniProtKB-KW"/>
</dbReference>
<evidence type="ECO:0000259" key="24">
    <source>
        <dbReference type="PROSITE" id="PS51091"/>
    </source>
</evidence>
<feature type="region of interest" description="Disordered" evidence="21">
    <location>
        <begin position="1572"/>
        <end position="1597"/>
    </location>
</feature>
<dbReference type="FunFam" id="2.10.70.10:FF:000006">
    <property type="entry name" value="Fibronectin 1"/>
    <property type="match status" value="3"/>
</dbReference>
<evidence type="ECO:0000313" key="27">
    <source>
        <dbReference type="Proteomes" id="UP000694542"/>
    </source>
</evidence>
<dbReference type="PANTHER" id="PTHR46708:SF8">
    <property type="entry name" value="FIBRONECTIN"/>
    <property type="match status" value="1"/>
</dbReference>
<feature type="domain" description="Fibronectin type-III" evidence="23">
    <location>
        <begin position="1908"/>
        <end position="2001"/>
    </location>
</feature>
<comment type="function">
    <text evidence="18">Fibronectins bind cell surfaces and various compounds including collagen, fibrin, heparin, DNA, and actin. Fibronectins are involved in cell adhesion, cell motility, opsonization, wound healing, and maintenance of cell shape. Involved in osteoblast compaction through the fibronectin fibrillogenesis cell-mediated matrix assembly process, essential for osteoblast mineralization. Participates in the regulation of type I collagen deposition by osteoblasts.</text>
</comment>
<dbReference type="CDD" id="cd00062">
    <property type="entry name" value="FN2"/>
    <property type="match status" value="2"/>
</dbReference>
<evidence type="ECO:0000256" key="2">
    <source>
        <dbReference type="ARBA" id="ARBA00020368"/>
    </source>
</evidence>
<evidence type="ECO:0000259" key="23">
    <source>
        <dbReference type="PROSITE" id="PS50853"/>
    </source>
</evidence>
<evidence type="ECO:0000256" key="14">
    <source>
        <dbReference type="ARBA" id="ARBA00023157"/>
    </source>
</evidence>
<dbReference type="SMART" id="SM00060">
    <property type="entry name" value="FN3"/>
    <property type="match status" value="16"/>
</dbReference>
<dbReference type="PROSITE" id="PS00023">
    <property type="entry name" value="FN2_1"/>
    <property type="match status" value="1"/>
</dbReference>
<feature type="compositionally biased region" description="Basic residues" evidence="21">
    <location>
        <begin position="2422"/>
        <end position="2435"/>
    </location>
</feature>
<organism evidence="26 27">
    <name type="scientific">Canis lupus familiaris</name>
    <name type="common">Dog</name>
    <name type="synonym">Canis familiaris</name>
    <dbReference type="NCBI Taxonomy" id="9615"/>
    <lineage>
        <taxon>Eukaryota</taxon>
        <taxon>Metazoa</taxon>
        <taxon>Chordata</taxon>
        <taxon>Craniata</taxon>
        <taxon>Vertebrata</taxon>
        <taxon>Euteleostomi</taxon>
        <taxon>Mammalia</taxon>
        <taxon>Eutheria</taxon>
        <taxon>Laurasiatheria</taxon>
        <taxon>Carnivora</taxon>
        <taxon>Caniformia</taxon>
        <taxon>Canidae</taxon>
        <taxon>Canis</taxon>
    </lineage>
</organism>
<feature type="signal peptide" evidence="22">
    <location>
        <begin position="1"/>
        <end position="23"/>
    </location>
</feature>
<evidence type="ECO:0000256" key="19">
    <source>
        <dbReference type="ARBA" id="ARBA00058634"/>
    </source>
</evidence>
<dbReference type="InterPro" id="IPR000083">
    <property type="entry name" value="Fibronectin_type1"/>
</dbReference>
<evidence type="ECO:0000256" key="22">
    <source>
        <dbReference type="SAM" id="SignalP"/>
    </source>
</evidence>
<dbReference type="Pfam" id="PF00041">
    <property type="entry name" value="fn3"/>
    <property type="match status" value="15"/>
</dbReference>
<comment type="subunit">
    <text evidence="17">Mostly heterodimers or multimers of alternatively spliced variants, connected by 2 disulfide bonds near the carboxyl ends; to a lesser extent homodimers. Interacts with FBLN1, AMBP, TNR, LGALS3BP and COL13A1. Interacts with FBLN7. Interacts with COMP. Interacts (via type III repeats 9-14) with TNFAIP6 (via CUB domain); this interaction enhances fibronectin fibril assembly. TNFAIP6 may act as a bridging molecule between FN1 and THBS1. Interacts with TNR; the interaction inhibits cell adhesion and neurite outgrowth. Interacts with FST3 and MYOC. Interacts with SVEP1.</text>
</comment>
<evidence type="ECO:0000256" key="1">
    <source>
        <dbReference type="ARBA" id="ARBA00004498"/>
    </source>
</evidence>
<feature type="domain" description="Fibronectin type-I" evidence="24">
    <location>
        <begin position="471"/>
        <end position="514"/>
    </location>
</feature>
<dbReference type="InterPro" id="IPR013783">
    <property type="entry name" value="Ig-like_fold"/>
</dbReference>
<feature type="compositionally biased region" description="Low complexity" evidence="21">
    <location>
        <begin position="2507"/>
        <end position="2516"/>
    </location>
</feature>
<feature type="domain" description="Fibronectin type-III" evidence="23">
    <location>
        <begin position="912"/>
        <end position="1003"/>
    </location>
</feature>
<evidence type="ECO:0000256" key="18">
    <source>
        <dbReference type="ARBA" id="ARBA00054969"/>
    </source>
</evidence>
<feature type="chain" id="PRO_5034265497" description="Fibronectin" evidence="22">
    <location>
        <begin position="24"/>
        <end position="2609"/>
    </location>
</feature>
<dbReference type="FunFam" id="2.60.40.10:FF:000417">
    <property type="entry name" value="Fibronectin 1"/>
    <property type="match status" value="1"/>
</dbReference>
<dbReference type="FunFam" id="2.10.70.10:FF:000004">
    <property type="entry name" value="Fibronectin 1"/>
    <property type="match status" value="1"/>
</dbReference>
<dbReference type="InterPro" id="IPR013806">
    <property type="entry name" value="Kringle-like"/>
</dbReference>
<keyword evidence="12" id="KW-0130">Cell adhesion</keyword>
<feature type="compositionally biased region" description="Basic and acidic residues" evidence="21">
    <location>
        <begin position="2397"/>
        <end position="2406"/>
    </location>
</feature>
<dbReference type="FunFam" id="2.60.40.10:FF:000300">
    <property type="entry name" value="fibronectin isoform X1"/>
    <property type="match status" value="1"/>
</dbReference>
<feature type="domain" description="Fibronectin type-I" evidence="24">
    <location>
        <begin position="142"/>
        <end position="185"/>
    </location>
</feature>
<feature type="domain" description="Fibronectin type-III" evidence="23">
    <location>
        <begin position="1821"/>
        <end position="1907"/>
    </location>
</feature>
<name>A0A8C0T611_CANLF</name>
<evidence type="ECO:0000256" key="15">
    <source>
        <dbReference type="ARBA" id="ARBA00023180"/>
    </source>
</evidence>
<evidence type="ECO:0000256" key="8">
    <source>
        <dbReference type="ARBA" id="ARBA00022641"/>
    </source>
</evidence>
<feature type="compositionally biased region" description="Basic residues" evidence="21">
    <location>
        <begin position="2524"/>
        <end position="2536"/>
    </location>
</feature>
<feature type="domain" description="Fibronectin type-III" evidence="23">
    <location>
        <begin position="1547"/>
        <end position="1638"/>
    </location>
</feature>
<dbReference type="PRINTS" id="PR00013">
    <property type="entry name" value="FNTYPEII"/>
</dbReference>
<keyword evidence="4" id="KW-1017">Isopeptide bond</keyword>
<evidence type="ECO:0000256" key="20">
    <source>
        <dbReference type="PROSITE-ProRule" id="PRU00479"/>
    </source>
</evidence>
<evidence type="ECO:0000256" key="13">
    <source>
        <dbReference type="ARBA" id="ARBA00022960"/>
    </source>
</evidence>
<dbReference type="SUPFAM" id="SSF49265">
    <property type="entry name" value="Fibronectin type III"/>
    <property type="match status" value="10"/>
</dbReference>
<keyword evidence="14 20" id="KW-1015">Disulfide bond</keyword>
<dbReference type="FunFam" id="2.60.40.10:FF:000364">
    <property type="entry name" value="fibronectin isoform X1"/>
    <property type="match status" value="1"/>
</dbReference>
<feature type="domain" description="Fibronectin type-III" evidence="23">
    <location>
        <begin position="720"/>
        <end position="815"/>
    </location>
</feature>
<reference evidence="26" key="1">
    <citation type="submission" date="2018-10" db="EMBL/GenBank/DDBJ databases">
        <title>De novo assembly of a Great Dane genome.</title>
        <authorList>
            <person name="Kidd J.M."/>
            <person name="Pendleton A.L."/>
            <person name="Shen F."/>
            <person name="Emery S."/>
        </authorList>
    </citation>
    <scope>NUCLEOTIDE SEQUENCE [LARGE SCALE GENOMIC DNA]</scope>
    <source>
        <strain evidence="26">Great Dane</strain>
    </source>
</reference>
<dbReference type="FunFam" id="2.60.40.10:FF:000579">
    <property type="entry name" value="Fibronectin 1"/>
    <property type="match status" value="1"/>
</dbReference>
<dbReference type="Ensembl" id="ENSCAFT00040036345.1">
    <property type="protein sequence ID" value="ENSCAFP00040031645.1"/>
    <property type="gene ID" value="ENSCAFG00040019383.1"/>
</dbReference>
<dbReference type="FunFam" id="2.60.40.10:FF:000306">
    <property type="entry name" value="fibronectin isoform X1"/>
    <property type="match status" value="1"/>
</dbReference>
<feature type="domain" description="Fibronectin type-I" evidence="24">
    <location>
        <begin position="232"/>
        <end position="276"/>
    </location>
</feature>
<dbReference type="FunFam" id="2.60.40.10:FF:000447">
    <property type="entry name" value="fibronectin isoform X1"/>
    <property type="match status" value="1"/>
</dbReference>
<dbReference type="FunFam" id="2.60.40.10:FF:000433">
    <property type="entry name" value="fibronectin isoform X5"/>
    <property type="match status" value="1"/>
</dbReference>
<feature type="domain" description="Fibronectin type-I" evidence="24">
    <location>
        <begin position="98"/>
        <end position="141"/>
    </location>
</feature>
<keyword evidence="3" id="KW-0011">Acute phase</keyword>
<dbReference type="FunFam" id="2.60.40.10:FF:000227">
    <property type="entry name" value="Fibronectin isoform X1"/>
    <property type="match status" value="1"/>
</dbReference>
<dbReference type="InterPro" id="IPR050991">
    <property type="entry name" value="ECM_Regulatory_Proteins"/>
</dbReference>
<dbReference type="SMART" id="SM00059">
    <property type="entry name" value="FN2"/>
    <property type="match status" value="2"/>
</dbReference>
<feature type="compositionally biased region" description="Basic residues" evidence="21">
    <location>
        <begin position="2493"/>
        <end position="2506"/>
    </location>
</feature>
<dbReference type="SUPFAM" id="SSF57440">
    <property type="entry name" value="Kringle-like"/>
    <property type="match status" value="2"/>
</dbReference>
<gene>
    <name evidence="26" type="primary">FN1</name>
</gene>
<feature type="domain" description="Fibronectin type-I" evidence="24">
    <location>
        <begin position="53"/>
        <end position="93"/>
    </location>
</feature>
<dbReference type="InterPro" id="IPR000562">
    <property type="entry name" value="FN_type2_dom"/>
</dbReference>
<feature type="compositionally biased region" description="Gly residues" evidence="21">
    <location>
        <begin position="2582"/>
        <end position="2593"/>
    </location>
</feature>
<feature type="domain" description="Fibronectin type-III" evidence="23">
    <location>
        <begin position="2081"/>
        <end position="2175"/>
    </location>
</feature>
<feature type="domain" description="Fibronectin type-II" evidence="25">
    <location>
        <begin position="418"/>
        <end position="466"/>
    </location>
</feature>
<dbReference type="OrthoDB" id="261433at2759"/>
<feature type="disulfide bond" evidence="20">
    <location>
        <begin position="437"/>
        <end position="464"/>
    </location>
</feature>
<evidence type="ECO:0000256" key="10">
    <source>
        <dbReference type="ARBA" id="ARBA00022729"/>
    </source>
</evidence>
<dbReference type="FunFam" id="2.10.70.10:FF:000027">
    <property type="entry name" value="Fibronectin 1"/>
    <property type="match status" value="1"/>
</dbReference>
<comment type="subcellular location">
    <subcellularLocation>
        <location evidence="1">Secreted</location>
        <location evidence="1">Extracellular space</location>
        <location evidence="1">Extracellular matrix</location>
    </subcellularLocation>
</comment>
<dbReference type="FunFam" id="2.60.40.10:FF:000317">
    <property type="entry name" value="fibronectin isoform X1"/>
    <property type="match status" value="1"/>
</dbReference>
<dbReference type="GO" id="GO:0007155">
    <property type="term" value="P:cell adhesion"/>
    <property type="evidence" value="ECO:0007669"/>
    <property type="project" value="UniProtKB-KW"/>
</dbReference>
<keyword evidence="7" id="KW-0597">Phosphoprotein</keyword>
<keyword evidence="8" id="KW-0765">Sulfation</keyword>
<dbReference type="CDD" id="cd00061">
    <property type="entry name" value="FN1"/>
    <property type="match status" value="12"/>
</dbReference>
<feature type="region of interest" description="Disordered" evidence="21">
    <location>
        <begin position="2036"/>
        <end position="2057"/>
    </location>
</feature>
<dbReference type="SMART" id="SM00058">
    <property type="entry name" value="FN1"/>
    <property type="match status" value="12"/>
</dbReference>
<keyword evidence="15" id="KW-0325">Glycoprotein</keyword>
<feature type="domain" description="Fibronectin type-III" evidence="23">
    <location>
        <begin position="1272"/>
        <end position="1364"/>
    </location>
</feature>
<feature type="domain" description="Fibronectin type-I" evidence="24">
    <location>
        <begin position="562"/>
        <end position="605"/>
    </location>
</feature>
<feature type="compositionally biased region" description="Pro residues" evidence="21">
    <location>
        <begin position="2461"/>
        <end position="2481"/>
    </location>
</feature>
<evidence type="ECO:0000313" key="26">
    <source>
        <dbReference type="Ensembl" id="ENSCAFP00040031645.1"/>
    </source>
</evidence>
<dbReference type="GO" id="GO:0006953">
    <property type="term" value="P:acute-phase response"/>
    <property type="evidence" value="ECO:0007669"/>
    <property type="project" value="UniProtKB-KW"/>
</dbReference>
<keyword evidence="11" id="KW-0677">Repeat</keyword>
<dbReference type="FunFam" id="2.10.70.10:FF:000007">
    <property type="entry name" value="Fibronectin 1"/>
    <property type="match status" value="2"/>
</dbReference>
<dbReference type="PROSITE" id="PS51092">
    <property type="entry name" value="FN2_2"/>
    <property type="match status" value="2"/>
</dbReference>
<evidence type="ECO:0000256" key="7">
    <source>
        <dbReference type="ARBA" id="ARBA00022553"/>
    </source>
</evidence>
<dbReference type="Proteomes" id="UP000694542">
    <property type="component" value="Chromosome 37"/>
</dbReference>
<feature type="domain" description="Fibronectin type-I" evidence="24">
    <location>
        <begin position="187"/>
        <end position="231"/>
    </location>
</feature>
<dbReference type="Gene3D" id="2.10.70.10">
    <property type="entry name" value="Complement Module, domain 1"/>
    <property type="match status" value="12"/>
</dbReference>
<keyword evidence="10 22" id="KW-0732">Signal</keyword>
<dbReference type="FunFam" id="2.10.70.10:FF:000022">
    <property type="entry name" value="fibronectin isoform X1"/>
    <property type="match status" value="1"/>
</dbReference>
<feature type="compositionally biased region" description="Low complexity" evidence="21">
    <location>
        <begin position="2537"/>
        <end position="2546"/>
    </location>
</feature>
<feature type="domain" description="Fibronectin type-III" evidence="23">
    <location>
        <begin position="613"/>
        <end position="708"/>
    </location>
</feature>
<comment type="function">
    <text evidence="19">Binds fibronectin and induces fibril formation. This fibronectin polymer, named superfibronectin, exhibits enhanced adhesive properties. Both anastellin and superfibronectin inhibit tumor growth, angiogenesis and metastasis. Anastellin activates p38 MAPK and inhibits lysophospholipid signaling.</text>
</comment>
<feature type="region of interest" description="Disordered" evidence="21">
    <location>
        <begin position="701"/>
        <end position="720"/>
    </location>
</feature>
<dbReference type="PROSITE" id="PS50853">
    <property type="entry name" value="FN3"/>
    <property type="match status" value="16"/>
</dbReference>
<feature type="domain" description="Fibronectin type-III" evidence="23">
    <location>
        <begin position="1004"/>
        <end position="1091"/>
    </location>
</feature>
<feature type="compositionally biased region" description="Polar residues" evidence="21">
    <location>
        <begin position="1572"/>
        <end position="1582"/>
    </location>
</feature>
<dbReference type="GO" id="GO:0005615">
    <property type="term" value="C:extracellular space"/>
    <property type="evidence" value="ECO:0007669"/>
    <property type="project" value="UniProtKB-ARBA"/>
</dbReference>
<keyword evidence="6" id="KW-0272">Extracellular matrix</keyword>
<dbReference type="Gene3D" id="2.60.40.10">
    <property type="entry name" value="Immunoglobulins"/>
    <property type="match status" value="16"/>
</dbReference>
<evidence type="ECO:0000256" key="21">
    <source>
        <dbReference type="SAM" id="MobiDB-lite"/>
    </source>
</evidence>
<dbReference type="FunFam" id="2.60.40.10:FF:001069">
    <property type="entry name" value="Fibronectin 1"/>
    <property type="match status" value="1"/>
</dbReference>
<dbReference type="InterPro" id="IPR036943">
    <property type="entry name" value="FN_type2_sf"/>
</dbReference>
<feature type="domain" description="Fibronectin type-I" evidence="24">
    <location>
        <begin position="2227"/>
        <end position="2269"/>
    </location>
</feature>
<dbReference type="FunFam" id="2.60.40.10:FF:000382">
    <property type="entry name" value="fibronectin isoform X1"/>
    <property type="match status" value="1"/>
</dbReference>
<dbReference type="SUPFAM" id="SSF57603">
    <property type="entry name" value="FnI-like domain"/>
    <property type="match status" value="12"/>
</dbReference>
<protein>
    <recommendedName>
        <fullName evidence="2">Fibronectin</fullName>
    </recommendedName>
</protein>
<feature type="compositionally biased region" description="Low complexity" evidence="21">
    <location>
        <begin position="701"/>
        <end position="715"/>
    </location>
</feature>
<feature type="domain" description="Fibronectin type-I" evidence="24">
    <location>
        <begin position="2182"/>
        <end position="2226"/>
    </location>
</feature>
<keyword evidence="13" id="KW-0133">Cell shape</keyword>
<feature type="region of interest" description="Disordered" evidence="21">
    <location>
        <begin position="2320"/>
        <end position="2609"/>
    </location>
</feature>
<reference evidence="26" key="2">
    <citation type="submission" date="2025-08" db="UniProtKB">
        <authorList>
            <consortium name="Ensembl"/>
        </authorList>
    </citation>
    <scope>IDENTIFICATION</scope>
</reference>
<sequence length="2609" mass="284289">MLGAPGARLRLLLLLAVPALGAALRSAGAARGRRQAQQIVQPQGPAAGGPSKPGCYDNGKHYQINQQWERTYLGNALVCTCYGGSRGFNCESKPEPEETCFDKYTGNTYRVGDTYERPKDSMIWDCTCIGAGRGRISCTIANRCHEGGQSYKIGDTWRRPHETGGYMLECVCLGNGKGEWTCKPIAEKCFDHAAGTSYVVGETWEKPYQGWMMVDCTCLGEGSGRITCTSRNRCNDQDTRTSYRIGDTWSKKDNRGNLLQCICTGNGRGEWKCERHASLQTTSTGSGPFTDVRTAIYQPQPHPQPAPYGHCVTDSGVVYSVGMQWLKTQGNKQMLCTCLGNGVSCQETAVTQTYGGNSNGEPCVLPFTYNGRTFYSCTTEGRQDGHLWCSTTSNYEQDQKYSFCTDHTVLVQTRGGNSNGALCHFPFLYNNHNYTDCTSEGRRDNMKWCGTTPNYDADQKFGFCPMAAHEEICTTNEGVMYRIGDQWDKQHDMGHMMRCTCVGNGRGEWTCVAYSQLRDQCIVDDITYNVNDTFHKRHEEGHMLNCTCFGQGRGRWKCDPIDQCQDSETRTFYQIGDSWEKYVHGVRYQCYCYGRGIGEWHCQPLQTYPGTTGPVQVIITETPSQPNSHPIQWNAPEPSHISKYILRWKPKNSPGRWKEATIPGHLNSYTIKGLTPGVVYEGQLISVQHYGHREVTRFDFTTTSTSPPVTSNTVTGETTPLSPVVATSESVTEITASSFVVSWVSASDTVSGFRVEYELSEEGDEPQYLDLPSTATSVNIPDLLPGRKYIVNVYQISEEGEQSLILSTSQTTAPDAPPDPAVDRVDDTSIVVRWSRPQAPITGYRIVYSPSVEGSSTELNLPETANSVTLSDLQPGVQYNITIYAVEENQESTPVFIQQETTGVPRSDKVPPPRDLQFVEVTDVKITIMWTPPESTVTGYRVDVIPVNLPGEHGQRLPINRNTFAEVTGLSPGVTYHFKVFAVNQGRESRPLTAEQTTKLDAPTNLRFANETDSTVLVIWTPPRARIAGYRLTVGPTRGGHPKQYNVGPSASQYPLRNLQPATEYTVSLVAVKGNQQSPKATGVFTTLQPLSSIPPYNTEVTETTIVITWTPAPRIGFKLGVRPSQGGEAPREVTSDSGSIVVSGLTPGVEYVYTISVLRDGQERDTPIVKKVVTPLSPPTNLHLEANPDTGVLTVSWERSTTPDITGYRITTTPTNGQQGYSLEEVVHADQSSCTFENLSPGLEYNVSVYTVKDDKESVPISDTIIPAVPPPTDLRFTNIGPDTMRVTWAPPPSIELTNFLVRYSPVKNEEDVAELSISPSDNVVVLTNLLPGTEYLVSVSSVYEQHESTPLRGRQKTGLDSPSGIDFSDITANSFTVHWIAPRATITGYRIRHHPEHTSGRPREDRVPPSRNSITLTNLNPGTEYVVSIIALNGREESPPLIGQQSTVSDVPRDLEVIAATPTSLLISWDAPAVTVRYYRITYGETGGNSPVQEFTVPGSKSTATISGLKPGADYTITVYAVTGRGDSPASSKPVSIDYRTEIDKPSQMQVTDVQDNSISVRWLPSSSPVTGYRVTTTPKNGPGPSKTKTAGPDQTEMTIEGLQPTVEYVVSVYAQNRNGESQPLVQTAVTNIDRPKGLAFTDVDVDSIKIAWESPQGQVSRYRVTYSSPEDGIHELFPAPDGEEDTAELQGLRPGSEYTVSVVALHDDMESQPLIGTQSTAIPAPADLKFTQVTPTSLTAQWTAPNVQLTGYRVRVTPKEKTGPMKEINLAPDSSSVVVSGLMVATKYEVSVYALKDTLTSRPAQGVVTTLENVSPPRRARVTDATETTITISWRTKTETITGFQVDAIPANGQNPIQRTIRPDVRSYTITGLQPGTDYKIYLYTLNDNARSSPVVIDASTAIDAPSNLRFLATTPNSLLVSWQPPRARITGYIIKYEKPGSPPREVVPRPRPGVTEATITGLEPGTEYTIQVIALKNNQKSEPLIGRKKTVQKTPFITNPGYDTGNGIQLPGTSGQQPSVGQQMIFEEHGFRRTTPPTTATPVRHRPRPYPPNVNEEIQVGHVPRGDVDHHLYPHVMGLNPNASTGQEALSQTTISWTPFQESSEYIISCHPVGIDEEPLQFRVPGTSASATLTGLTRGATYNIIVEALKDQKRHKVREEVVTVGNSVDQGLNQPTDDSCFDPYTVSHYAIGEEWERLSESGFKLSCQCLGFGSGHFRCDSSKWCHDNGVNYKIGEKWDRQGENGQMMSCTCLGNGKGEFKCDPHEATCYDDGKTYHVGEQWQKEYLGAICSCTCFGGQRGRRLGLSLRPHYSALGRGAEGRAPVGAATPDPARELQRGPTAGAGRAGPGSCGRGGRGRHVPTHLARSPSGALPDRQPGIPESCRGPSGGEEAQTHRREASGKFHQARFVRDAEQGCKGRRFPVSRGKSARARAGGVRSGSARRGVGPEGSRQGPGLPAPASLPGPGPPPRQAPAGPPWRARGAAGGARRGRAGLRGAHRAGRAPWLRAAGSGRAGSGRAGRRRRRRRRSHVRGTAGRAAGAAGAGGGRAARSPDPPRDPEPRPAPPRPPGAQAWSRGKGGPRGEGQGPAPGAAGPQRRRRTPRV</sequence>
<dbReference type="FunFam" id="2.60.40.10:FF:000099">
    <property type="entry name" value="Fibronectin 1"/>
    <property type="match status" value="3"/>
</dbReference>
<feature type="disulfide bond" evidence="20">
    <location>
        <begin position="377"/>
        <end position="404"/>
    </location>
</feature>
<feature type="domain" description="Fibronectin type-I" evidence="24">
    <location>
        <begin position="519"/>
        <end position="561"/>
    </location>
</feature>
<feature type="domain" description="Fibronectin type-I" evidence="24">
    <location>
        <begin position="2271"/>
        <end position="2312"/>
    </location>
</feature>
<feature type="domain" description="Fibronectin type-III" evidence="23">
    <location>
        <begin position="1365"/>
        <end position="1452"/>
    </location>
</feature>
<feature type="domain" description="Fibronectin type-III" evidence="23">
    <location>
        <begin position="1727"/>
        <end position="1820"/>
    </location>
</feature>
<feature type="domain" description="Fibronectin type-III" evidence="23">
    <location>
        <begin position="1639"/>
        <end position="1726"/>
    </location>
</feature>
<evidence type="ECO:0000256" key="11">
    <source>
        <dbReference type="ARBA" id="ARBA00022737"/>
    </source>
</evidence>
<dbReference type="Pfam" id="PF00040">
    <property type="entry name" value="fn2"/>
    <property type="match status" value="2"/>
</dbReference>
<dbReference type="PROSITE" id="PS01253">
    <property type="entry name" value="FN1_1"/>
    <property type="match status" value="4"/>
</dbReference>
<feature type="compositionally biased region" description="Gly residues" evidence="21">
    <location>
        <begin position="2349"/>
        <end position="2359"/>
    </location>
</feature>
<dbReference type="FunFam" id="2.10.70.10:FF:000018">
    <property type="entry name" value="Fibronectin 1"/>
    <property type="match status" value="1"/>
</dbReference>
<evidence type="ECO:0000259" key="25">
    <source>
        <dbReference type="PROSITE" id="PS51092"/>
    </source>
</evidence>
<evidence type="ECO:0000256" key="12">
    <source>
        <dbReference type="ARBA" id="ARBA00022889"/>
    </source>
</evidence>
<dbReference type="PROSITE" id="PS51091">
    <property type="entry name" value="FN1_2"/>
    <property type="match status" value="11"/>
</dbReference>
<evidence type="ECO:0000256" key="3">
    <source>
        <dbReference type="ARBA" id="ARBA00022486"/>
    </source>
</evidence>
<dbReference type="PANTHER" id="PTHR46708">
    <property type="entry name" value="TENASCIN"/>
    <property type="match status" value="1"/>
</dbReference>
<feature type="domain" description="Fibronectin type-III" evidence="23">
    <location>
        <begin position="1453"/>
        <end position="1546"/>
    </location>
</feature>
<dbReference type="Gene3D" id="2.10.10.10">
    <property type="entry name" value="Fibronectin, type II, collagen-binding"/>
    <property type="match status" value="2"/>
</dbReference>
<feature type="domain" description="Fibronectin type-III" evidence="23">
    <location>
        <begin position="1092"/>
        <end position="1178"/>
    </location>
</feature>
<dbReference type="InterPro" id="IPR003961">
    <property type="entry name" value="FN3_dom"/>
</dbReference>